<organism evidence="2 3">
    <name type="scientific">Ophiophagus hannah</name>
    <name type="common">King cobra</name>
    <name type="synonym">Naja hannah</name>
    <dbReference type="NCBI Taxonomy" id="8665"/>
    <lineage>
        <taxon>Eukaryota</taxon>
        <taxon>Metazoa</taxon>
        <taxon>Chordata</taxon>
        <taxon>Craniata</taxon>
        <taxon>Vertebrata</taxon>
        <taxon>Euteleostomi</taxon>
        <taxon>Lepidosauria</taxon>
        <taxon>Squamata</taxon>
        <taxon>Bifurcata</taxon>
        <taxon>Unidentata</taxon>
        <taxon>Episquamata</taxon>
        <taxon>Toxicofera</taxon>
        <taxon>Serpentes</taxon>
        <taxon>Colubroidea</taxon>
        <taxon>Elapidae</taxon>
        <taxon>Elapinae</taxon>
        <taxon>Ophiophagus</taxon>
    </lineage>
</organism>
<dbReference type="EMBL" id="AZIM01003907">
    <property type="protein sequence ID" value="ETE61438.1"/>
    <property type="molecule type" value="Genomic_DNA"/>
</dbReference>
<proteinExistence type="predicted"/>
<keyword evidence="3" id="KW-1185">Reference proteome</keyword>
<feature type="compositionally biased region" description="Polar residues" evidence="1">
    <location>
        <begin position="115"/>
        <end position="146"/>
    </location>
</feature>
<name>V8NIH5_OPHHA</name>
<reference evidence="2 3" key="1">
    <citation type="journal article" date="2013" name="Proc. Natl. Acad. Sci. U.S.A.">
        <title>The king cobra genome reveals dynamic gene evolution and adaptation in the snake venom system.</title>
        <authorList>
            <person name="Vonk F.J."/>
            <person name="Casewell N.R."/>
            <person name="Henkel C.V."/>
            <person name="Heimberg A.M."/>
            <person name="Jansen H.J."/>
            <person name="McCleary R.J."/>
            <person name="Kerkkamp H.M."/>
            <person name="Vos R.A."/>
            <person name="Guerreiro I."/>
            <person name="Calvete J.J."/>
            <person name="Wuster W."/>
            <person name="Woods A.E."/>
            <person name="Logan J.M."/>
            <person name="Harrison R.A."/>
            <person name="Castoe T.A."/>
            <person name="de Koning A.P."/>
            <person name="Pollock D.D."/>
            <person name="Yandell M."/>
            <person name="Calderon D."/>
            <person name="Renjifo C."/>
            <person name="Currier R.B."/>
            <person name="Salgado D."/>
            <person name="Pla D."/>
            <person name="Sanz L."/>
            <person name="Hyder A.S."/>
            <person name="Ribeiro J.M."/>
            <person name="Arntzen J.W."/>
            <person name="van den Thillart G.E."/>
            <person name="Boetzer M."/>
            <person name="Pirovano W."/>
            <person name="Dirks R.P."/>
            <person name="Spaink H.P."/>
            <person name="Duboule D."/>
            <person name="McGlinn E."/>
            <person name="Kini R.M."/>
            <person name="Richardson M.K."/>
        </authorList>
    </citation>
    <scope>NUCLEOTIDE SEQUENCE</scope>
    <source>
        <tissue evidence="2">Blood</tissue>
    </source>
</reference>
<evidence type="ECO:0000313" key="2">
    <source>
        <dbReference type="EMBL" id="ETE61438.1"/>
    </source>
</evidence>
<sequence length="189" mass="21573">MFHTVSANLEGEAAEWMTAQRRRGTRAGKYQYLSAGAKDQTLEAEAEIKEIKQKGRPAKEYVKRIQKNCRKTVELENVDRLNRSQEANSRDAHLGDSPAPDKLKKSQRGPLRKPSSISTAANKATEWPNTWHQPLSQKPRPQSNLHQRNHCTEVIGADRSPEGTAEASRERHLLMKEKVIPRLLESYRR</sequence>
<evidence type="ECO:0000313" key="3">
    <source>
        <dbReference type="Proteomes" id="UP000018936"/>
    </source>
</evidence>
<accession>V8NIH5</accession>
<protein>
    <submittedName>
        <fullName evidence="2">Uncharacterized protein</fullName>
    </submittedName>
</protein>
<feature type="region of interest" description="Disordered" evidence="1">
    <location>
        <begin position="80"/>
        <end position="170"/>
    </location>
</feature>
<dbReference type="AlphaFoldDB" id="V8NIH5"/>
<feature type="compositionally biased region" description="Basic and acidic residues" evidence="1">
    <location>
        <begin position="80"/>
        <end position="104"/>
    </location>
</feature>
<feature type="non-terminal residue" evidence="2">
    <location>
        <position position="189"/>
    </location>
</feature>
<evidence type="ECO:0000256" key="1">
    <source>
        <dbReference type="SAM" id="MobiDB-lite"/>
    </source>
</evidence>
<dbReference type="Proteomes" id="UP000018936">
    <property type="component" value="Unassembled WGS sequence"/>
</dbReference>
<comment type="caution">
    <text evidence="2">The sequence shown here is derived from an EMBL/GenBank/DDBJ whole genome shotgun (WGS) entry which is preliminary data.</text>
</comment>
<gene>
    <name evidence="2" type="ORF">L345_12810</name>
</gene>